<evidence type="ECO:0000313" key="2">
    <source>
        <dbReference type="Proteomes" id="UP000011758"/>
    </source>
</evidence>
<sequence length="167" mass="19721">MKKILLSIIILSLLCGCSTEKVKDEVHTVTLSHKNRKQTLRYHLNGGKVVKDYHFNNSKKLSIYDYALTHPVLEKKGVIFLGWTTNDQSLDQRYHVWKEDNPQLFGRNTFDYYAVYGKFTVSQKGNKVRFIVDNIPYSNYSYYYYCLLFNKTRKTSYTSDEYTTYDA</sequence>
<dbReference type="PROSITE" id="PS51257">
    <property type="entry name" value="PROKAR_LIPOPROTEIN"/>
    <property type="match status" value="1"/>
</dbReference>
<organism evidence="1 2">
    <name type="scientific">Eggerthia catenaformis OT 569 = DSM 20559</name>
    <dbReference type="NCBI Taxonomy" id="999415"/>
    <lineage>
        <taxon>Bacteria</taxon>
        <taxon>Bacillati</taxon>
        <taxon>Bacillota</taxon>
        <taxon>Erysipelotrichia</taxon>
        <taxon>Erysipelotrichales</taxon>
        <taxon>Coprobacillaceae</taxon>
        <taxon>Eggerthia</taxon>
    </lineage>
</organism>
<name>M2Q579_9FIRM</name>
<dbReference type="Proteomes" id="UP000011758">
    <property type="component" value="Unassembled WGS sequence"/>
</dbReference>
<dbReference type="EMBL" id="AGEJ01000006">
    <property type="protein sequence ID" value="EMD17391.1"/>
    <property type="molecule type" value="Genomic_DNA"/>
</dbReference>
<gene>
    <name evidence="1" type="ORF">HMPREF9943_00325</name>
</gene>
<dbReference type="STRING" id="999415.HMPREF9943_00325"/>
<keyword evidence="2" id="KW-1185">Reference proteome</keyword>
<feature type="non-terminal residue" evidence="1">
    <location>
        <position position="167"/>
    </location>
</feature>
<evidence type="ECO:0000313" key="1">
    <source>
        <dbReference type="EMBL" id="EMD17391.1"/>
    </source>
</evidence>
<proteinExistence type="predicted"/>
<protein>
    <recommendedName>
        <fullName evidence="3">Lipoprotein</fullName>
    </recommendedName>
</protein>
<comment type="caution">
    <text evidence="1">The sequence shown here is derived from an EMBL/GenBank/DDBJ whole genome shotgun (WGS) entry which is preliminary data.</text>
</comment>
<dbReference type="RefSeq" id="WP_004801443.1">
    <property type="nucleotide sequence ID" value="NZ_KB446646.1"/>
</dbReference>
<dbReference type="AlphaFoldDB" id="M2Q579"/>
<accession>M2Q579</accession>
<reference evidence="1 2" key="1">
    <citation type="submission" date="2013-02" db="EMBL/GenBank/DDBJ databases">
        <title>The Genome Sequence of Lactobacillus catenaformis F0143.</title>
        <authorList>
            <consortium name="The Broad Institute Genome Sequencing Platform"/>
            <person name="Earl A."/>
            <person name="Ward D."/>
            <person name="Feldgarden M."/>
            <person name="Gevers D."/>
            <person name="Izard J."/>
            <person name="Blanton J.M."/>
            <person name="Mathney J."/>
            <person name="Dewhirst F.E."/>
            <person name="Young S.K."/>
            <person name="Zeng Q."/>
            <person name="Gargeya S."/>
            <person name="Fitzgerald M."/>
            <person name="Haas B."/>
            <person name="Abouelleil A."/>
            <person name="Alvarado L."/>
            <person name="Arachchi H.M."/>
            <person name="Berlin A."/>
            <person name="Chapman S.B."/>
            <person name="Gearin G."/>
            <person name="Goldberg J."/>
            <person name="Griggs A."/>
            <person name="Gujja S."/>
            <person name="Hansen M."/>
            <person name="Heiman D."/>
            <person name="Howarth C."/>
            <person name="Larimer J."/>
            <person name="Lui A."/>
            <person name="MacDonald P.J.P."/>
            <person name="McCowen C."/>
            <person name="Montmayeur A."/>
            <person name="Murphy C."/>
            <person name="Neiman D."/>
            <person name="Pearson M."/>
            <person name="Priest M."/>
            <person name="Roberts A."/>
            <person name="Saif S."/>
            <person name="Shea T."/>
            <person name="Sisk P."/>
            <person name="Stolte C."/>
            <person name="Sykes S."/>
            <person name="Wortman J."/>
            <person name="Nusbaum C."/>
            <person name="Birren B."/>
        </authorList>
    </citation>
    <scope>NUCLEOTIDE SEQUENCE [LARGE SCALE GENOMIC DNA]</scope>
    <source>
        <strain evidence="1 2">OT 569</strain>
    </source>
</reference>
<evidence type="ECO:0008006" key="3">
    <source>
        <dbReference type="Google" id="ProtNLM"/>
    </source>
</evidence>